<dbReference type="Pfam" id="PF02156">
    <property type="entry name" value="Glyco_hydro_26"/>
    <property type="match status" value="1"/>
</dbReference>
<gene>
    <name evidence="8" type="ORF">N0V89_005969</name>
</gene>
<feature type="domain" description="CBM6" evidence="6">
    <location>
        <begin position="21"/>
        <end position="183"/>
    </location>
</feature>
<evidence type="ECO:0000313" key="8">
    <source>
        <dbReference type="EMBL" id="KAJ4354235.1"/>
    </source>
</evidence>
<evidence type="ECO:0000259" key="7">
    <source>
        <dbReference type="PROSITE" id="PS51764"/>
    </source>
</evidence>
<evidence type="ECO:0000313" key="9">
    <source>
        <dbReference type="Proteomes" id="UP001140513"/>
    </source>
</evidence>
<protein>
    <recommendedName>
        <fullName evidence="10">Glycoside hydrolase family 26 protein</fullName>
    </recommendedName>
</protein>
<accession>A0A9W8XLP6</accession>
<dbReference type="SUPFAM" id="SSF51445">
    <property type="entry name" value="(Trans)glycosidases"/>
    <property type="match status" value="1"/>
</dbReference>
<dbReference type="EMBL" id="JAPEUX010000004">
    <property type="protein sequence ID" value="KAJ4354235.1"/>
    <property type="molecule type" value="Genomic_DNA"/>
</dbReference>
<dbReference type="OrthoDB" id="5286354at2759"/>
<comment type="similarity">
    <text evidence="1 4">Belongs to the glycosyl hydrolase 26 family.</text>
</comment>
<dbReference type="Pfam" id="PF16990">
    <property type="entry name" value="CBM_35"/>
    <property type="match status" value="1"/>
</dbReference>
<feature type="chain" id="PRO_5040748556" description="Glycoside hydrolase family 26 protein" evidence="5">
    <location>
        <begin position="19"/>
        <end position="514"/>
    </location>
</feature>
<evidence type="ECO:0000256" key="4">
    <source>
        <dbReference type="PROSITE-ProRule" id="PRU01100"/>
    </source>
</evidence>
<evidence type="ECO:0000256" key="3">
    <source>
        <dbReference type="ARBA" id="ARBA00023295"/>
    </source>
</evidence>
<keyword evidence="5" id="KW-0732">Signal</keyword>
<keyword evidence="9" id="KW-1185">Reference proteome</keyword>
<dbReference type="PROSITE" id="PS51175">
    <property type="entry name" value="CBM6"/>
    <property type="match status" value="1"/>
</dbReference>
<dbReference type="GeneID" id="80909499"/>
<dbReference type="GO" id="GO:0016985">
    <property type="term" value="F:mannan endo-1,4-beta-mannosidase activity"/>
    <property type="evidence" value="ECO:0007669"/>
    <property type="project" value="InterPro"/>
</dbReference>
<sequence>MLVSRAFGLVATVSSVLAQTIVYEAESGALNGVTVGTSVIGFTGSWSLLSVTASVSWSIRRAHVTSYVQNVQISMRPVTRFLKLTRTGTGYVEGFDTTTDTITFNVSSTASKLYDLSIVYNGPYGDKFTTVILNGVGGSQVSLPATTNWTTVSAGQVLLHAGSNTIQIQNNWGWYLVDSIKIAPAAKRGAHKITTTPINKNANSDAKALLKFLGNIYGKNILSGQHDQASLDWVTQNVGKTPAIGGYDFMDYTESRKAYGASSTDVEKAIAFAKKGGIITFQWHWGAPAGLYNTADHPWYSGFYTDATDFNIETALQDTTNANYTLLINDIDTIAVELKELQAAAVPIIFRPLHEAEGAWFWWGAKGPEPAKKLWNILYDRLTNHHKLNNLIWEWNSVAAAWYPGNNKVDIVSADTYNQGDHGPISATYNSLLALTNDTKIIAAAEIGSVMEPDQLQAYQADWVYFAVWSGDYISGGSWNSLDLLKRIYVSDYVLTLDEIQGWKKAESARAWDA</sequence>
<dbReference type="InterPro" id="IPR005084">
    <property type="entry name" value="CBM6"/>
</dbReference>
<dbReference type="RefSeq" id="XP_056072009.1">
    <property type="nucleotide sequence ID" value="XM_056214742.1"/>
</dbReference>
<evidence type="ECO:0000259" key="6">
    <source>
        <dbReference type="PROSITE" id="PS51175"/>
    </source>
</evidence>
<feature type="active site" description="Nucleophile" evidence="4">
    <location>
        <position position="446"/>
    </location>
</feature>
<keyword evidence="2 4" id="KW-0378">Hydrolase</keyword>
<dbReference type="InterPro" id="IPR022790">
    <property type="entry name" value="GH26_dom"/>
</dbReference>
<dbReference type="AlphaFoldDB" id="A0A9W8XLP6"/>
<dbReference type="PANTHER" id="PTHR40079:SF4">
    <property type="entry name" value="GH26 DOMAIN-CONTAINING PROTEIN-RELATED"/>
    <property type="match status" value="1"/>
</dbReference>
<feature type="active site" description="Proton donor" evidence="4">
    <location>
        <position position="355"/>
    </location>
</feature>
<evidence type="ECO:0000256" key="2">
    <source>
        <dbReference type="ARBA" id="ARBA00022801"/>
    </source>
</evidence>
<reference evidence="8" key="1">
    <citation type="submission" date="2022-10" db="EMBL/GenBank/DDBJ databases">
        <title>Tapping the CABI collections for fungal endophytes: first genome assemblies for Collariella, Neodidymelliopsis, Ascochyta clinopodiicola, Didymella pomorum, Didymosphaeria variabile, Neocosmospora piperis and Neocucurbitaria cava.</title>
        <authorList>
            <person name="Hill R."/>
        </authorList>
    </citation>
    <scope>NUCLEOTIDE SEQUENCE</scope>
    <source>
        <strain evidence="8">IMI 356815</strain>
    </source>
</reference>
<dbReference type="Proteomes" id="UP001140513">
    <property type="component" value="Unassembled WGS sequence"/>
</dbReference>
<dbReference type="Gene3D" id="3.20.20.80">
    <property type="entry name" value="Glycosidases"/>
    <property type="match status" value="1"/>
</dbReference>
<dbReference type="PANTHER" id="PTHR40079">
    <property type="entry name" value="MANNAN ENDO-1,4-BETA-MANNOSIDASE E-RELATED"/>
    <property type="match status" value="1"/>
</dbReference>
<proteinExistence type="inferred from homology"/>
<organism evidence="8 9">
    <name type="scientific">Didymosphaeria variabile</name>
    <dbReference type="NCBI Taxonomy" id="1932322"/>
    <lineage>
        <taxon>Eukaryota</taxon>
        <taxon>Fungi</taxon>
        <taxon>Dikarya</taxon>
        <taxon>Ascomycota</taxon>
        <taxon>Pezizomycotina</taxon>
        <taxon>Dothideomycetes</taxon>
        <taxon>Pleosporomycetidae</taxon>
        <taxon>Pleosporales</taxon>
        <taxon>Massarineae</taxon>
        <taxon>Didymosphaeriaceae</taxon>
        <taxon>Didymosphaeria</taxon>
    </lineage>
</organism>
<dbReference type="SUPFAM" id="SSF49785">
    <property type="entry name" value="Galactose-binding domain-like"/>
    <property type="match status" value="1"/>
</dbReference>
<feature type="signal peptide" evidence="5">
    <location>
        <begin position="1"/>
        <end position="18"/>
    </location>
</feature>
<dbReference type="GO" id="GO:0006080">
    <property type="term" value="P:substituted mannan metabolic process"/>
    <property type="evidence" value="ECO:0007669"/>
    <property type="project" value="InterPro"/>
</dbReference>
<dbReference type="Gene3D" id="2.60.120.260">
    <property type="entry name" value="Galactose-binding domain-like"/>
    <property type="match status" value="1"/>
</dbReference>
<dbReference type="GO" id="GO:0030246">
    <property type="term" value="F:carbohydrate binding"/>
    <property type="evidence" value="ECO:0007669"/>
    <property type="project" value="InterPro"/>
</dbReference>
<name>A0A9W8XLP6_9PLEO</name>
<dbReference type="InterPro" id="IPR000805">
    <property type="entry name" value="Glyco_hydro_26"/>
</dbReference>
<evidence type="ECO:0008006" key="10">
    <source>
        <dbReference type="Google" id="ProtNLM"/>
    </source>
</evidence>
<dbReference type="InterPro" id="IPR017853">
    <property type="entry name" value="GH"/>
</dbReference>
<feature type="domain" description="GH26" evidence="7">
    <location>
        <begin position="204"/>
        <end position="498"/>
    </location>
</feature>
<keyword evidence="3 4" id="KW-0326">Glycosidase</keyword>
<dbReference type="PRINTS" id="PR00739">
    <property type="entry name" value="GLHYDRLASE26"/>
</dbReference>
<comment type="caution">
    <text evidence="8">The sequence shown here is derived from an EMBL/GenBank/DDBJ whole genome shotgun (WGS) entry which is preliminary data.</text>
</comment>
<evidence type="ECO:0000256" key="1">
    <source>
        <dbReference type="ARBA" id="ARBA00007754"/>
    </source>
</evidence>
<dbReference type="CDD" id="cd04086">
    <property type="entry name" value="CBM35_mannanase-like"/>
    <property type="match status" value="1"/>
</dbReference>
<dbReference type="InterPro" id="IPR008979">
    <property type="entry name" value="Galactose-bd-like_sf"/>
</dbReference>
<dbReference type="PROSITE" id="PS51764">
    <property type="entry name" value="GH26"/>
    <property type="match status" value="1"/>
</dbReference>
<evidence type="ECO:0000256" key="5">
    <source>
        <dbReference type="SAM" id="SignalP"/>
    </source>
</evidence>